<keyword evidence="1" id="KW-1133">Transmembrane helix</keyword>
<gene>
    <name evidence="2" type="ORF">EXN66_Car003490</name>
</gene>
<dbReference type="Proteomes" id="UP000503349">
    <property type="component" value="Chromosome 3"/>
</dbReference>
<evidence type="ECO:0000256" key="1">
    <source>
        <dbReference type="SAM" id="Phobius"/>
    </source>
</evidence>
<organism evidence="2 3">
    <name type="scientific">Channa argus</name>
    <name type="common">Northern snakehead</name>
    <name type="synonym">Ophicephalus argus</name>
    <dbReference type="NCBI Taxonomy" id="215402"/>
    <lineage>
        <taxon>Eukaryota</taxon>
        <taxon>Metazoa</taxon>
        <taxon>Chordata</taxon>
        <taxon>Craniata</taxon>
        <taxon>Vertebrata</taxon>
        <taxon>Euteleostomi</taxon>
        <taxon>Actinopterygii</taxon>
        <taxon>Neopterygii</taxon>
        <taxon>Teleostei</taxon>
        <taxon>Neoteleostei</taxon>
        <taxon>Acanthomorphata</taxon>
        <taxon>Anabantaria</taxon>
        <taxon>Anabantiformes</taxon>
        <taxon>Channoidei</taxon>
        <taxon>Channidae</taxon>
        <taxon>Channa</taxon>
    </lineage>
</organism>
<keyword evidence="1" id="KW-0812">Transmembrane</keyword>
<evidence type="ECO:0000313" key="2">
    <source>
        <dbReference type="EMBL" id="KAF3687818.1"/>
    </source>
</evidence>
<keyword evidence="3" id="KW-1185">Reference proteome</keyword>
<sequence length="55" mass="6233">MELPFSNFELTFIVIAFVFFSLFTLASVYIQPNKALPVKVSMKQRSPHPLKGSSE</sequence>
<reference evidence="3" key="2">
    <citation type="submission" date="2019-02" db="EMBL/GenBank/DDBJ databases">
        <title>Opniocepnalus argus Var Kimnra genome.</title>
        <authorList>
            <person name="Zhou C."/>
            <person name="Xiao S."/>
        </authorList>
    </citation>
    <scope>NUCLEOTIDE SEQUENCE [LARGE SCALE GENOMIC DNA]</scope>
</reference>
<protein>
    <recommendedName>
        <fullName evidence="4">Small integral membrane protein 31</fullName>
    </recommendedName>
</protein>
<dbReference type="AlphaFoldDB" id="A0A6G1PCR3"/>
<evidence type="ECO:0008006" key="4">
    <source>
        <dbReference type="Google" id="ProtNLM"/>
    </source>
</evidence>
<reference evidence="2 3" key="1">
    <citation type="submission" date="2019-02" db="EMBL/GenBank/DDBJ databases">
        <title>Opniocepnalus argus genome.</title>
        <authorList>
            <person name="Zhou C."/>
            <person name="Xiao S."/>
        </authorList>
    </citation>
    <scope>NUCLEOTIDE SEQUENCE [LARGE SCALE GENOMIC DNA]</scope>
    <source>
        <strain evidence="2">OARG1902GOOAL</strain>
        <tissue evidence="2">Muscle</tissue>
    </source>
</reference>
<name>A0A6G1PCR3_CHAAH</name>
<keyword evidence="1" id="KW-0472">Membrane</keyword>
<evidence type="ECO:0000313" key="3">
    <source>
        <dbReference type="Proteomes" id="UP000503349"/>
    </source>
</evidence>
<feature type="transmembrane region" description="Helical" evidence="1">
    <location>
        <begin position="12"/>
        <end position="30"/>
    </location>
</feature>
<accession>A0A6G1PCR3</accession>
<proteinExistence type="predicted"/>
<dbReference type="EMBL" id="CM015714">
    <property type="protein sequence ID" value="KAF3687818.1"/>
    <property type="molecule type" value="Genomic_DNA"/>
</dbReference>